<feature type="compositionally biased region" description="Basic and acidic residues" evidence="1">
    <location>
        <begin position="270"/>
        <end position="309"/>
    </location>
</feature>
<evidence type="ECO:0000256" key="1">
    <source>
        <dbReference type="SAM" id="MobiDB-lite"/>
    </source>
</evidence>
<name>A0A8H3FZ43_9LECA</name>
<feature type="domain" description="DUF8035" evidence="2">
    <location>
        <begin position="591"/>
        <end position="644"/>
    </location>
</feature>
<feature type="region of interest" description="Disordered" evidence="1">
    <location>
        <begin position="62"/>
        <end position="82"/>
    </location>
</feature>
<feature type="compositionally biased region" description="Pro residues" evidence="1">
    <location>
        <begin position="507"/>
        <end position="518"/>
    </location>
</feature>
<feature type="region of interest" description="Disordered" evidence="1">
    <location>
        <begin position="1"/>
        <end position="28"/>
    </location>
</feature>
<accession>A0A8H3FZ43</accession>
<dbReference type="OrthoDB" id="5410752at2759"/>
<feature type="compositionally biased region" description="Basic and acidic residues" evidence="1">
    <location>
        <begin position="339"/>
        <end position="397"/>
    </location>
</feature>
<dbReference type="EMBL" id="CAJPDT010000056">
    <property type="protein sequence ID" value="CAF9930126.1"/>
    <property type="molecule type" value="Genomic_DNA"/>
</dbReference>
<dbReference type="AlphaFoldDB" id="A0A8H3FZ43"/>
<keyword evidence="4" id="KW-1185">Reference proteome</keyword>
<organism evidence="3 4">
    <name type="scientific">Imshaugia aleurites</name>
    <dbReference type="NCBI Taxonomy" id="172621"/>
    <lineage>
        <taxon>Eukaryota</taxon>
        <taxon>Fungi</taxon>
        <taxon>Dikarya</taxon>
        <taxon>Ascomycota</taxon>
        <taxon>Pezizomycotina</taxon>
        <taxon>Lecanoromycetes</taxon>
        <taxon>OSLEUM clade</taxon>
        <taxon>Lecanoromycetidae</taxon>
        <taxon>Lecanorales</taxon>
        <taxon>Lecanorineae</taxon>
        <taxon>Parmeliaceae</taxon>
        <taxon>Imshaugia</taxon>
    </lineage>
</organism>
<feature type="compositionally biased region" description="Basic and acidic residues" evidence="1">
    <location>
        <begin position="316"/>
        <end position="332"/>
    </location>
</feature>
<protein>
    <recommendedName>
        <fullName evidence="2">DUF8035 domain-containing protein</fullName>
    </recommendedName>
</protein>
<sequence>MSRRGYPTSEIYEERERDYYQPSGHGRRTVYDEEVEIRERRRAPEREPEFLREDYSRREAGPLVVREEKRERSRERPRRREVEADEVIIARGPREKEKPREREIVEDEVVVARGAPRERERPREREFVEREEIDREIVYRPRGPPVATEREEYVYRRAEPAPLPPQQVRQEREEYVFRAPVIREPSPARTEISVRERERERPRDWDYREEEIIVRRDERGRPREPEFRDDEIIIKRDERSRGPPRERDRGFEKEEIIISDRDRRRPRAASYERESLTISTGERERPRARSRGDFREEEQIIVRRDDGRSRAGSRPGFREEEQIIVRRDEGRSRAGSRGGFREEDITIRRGERERERPRERAREKSRERNYDDIIFRHDDYKGRHEDQIIIRRNERSPSPEPEPEPEPVPVREPEPVRAPPIVQEIITHHRHIDHGRLLSVPGHPFANSTSGFERAPEPPRARTPPRPRSPSPAPVRDERIEIRQSGTRNGRRYDDDIVFQREAPRMRSPPRPRSPSPAPVRDERIEIRQSGSRNGQHYDEDIVFERETGGRRALDGVRRSERREEEEVRELAIIDTRNKGRRFEAEKSKKDRMWTEITKDLVSEEAIKEVGYEFEETEEFYYVMEYLRYEDVLRLVELSEDIRRDRRDRIREIQAEREFIERPRRPLALPPAPGPWDEERVVEREIIYDRGPPPPRRYR</sequence>
<feature type="compositionally biased region" description="Basic and acidic residues" evidence="1">
    <location>
        <begin position="216"/>
        <end position="263"/>
    </location>
</feature>
<gene>
    <name evidence="3" type="ORF">IMSHALPRED_008083</name>
</gene>
<evidence type="ECO:0000313" key="3">
    <source>
        <dbReference type="EMBL" id="CAF9930126.1"/>
    </source>
</evidence>
<reference evidence="3" key="1">
    <citation type="submission" date="2021-03" db="EMBL/GenBank/DDBJ databases">
        <authorList>
            <person name="Tagirdzhanova G."/>
        </authorList>
    </citation>
    <scope>NUCLEOTIDE SEQUENCE</scope>
</reference>
<feature type="compositionally biased region" description="Pro residues" evidence="1">
    <location>
        <begin position="461"/>
        <end position="473"/>
    </location>
</feature>
<feature type="region of interest" description="Disordered" evidence="1">
    <location>
        <begin position="216"/>
        <end position="539"/>
    </location>
</feature>
<dbReference type="InterPro" id="IPR058348">
    <property type="entry name" value="DUF8035"/>
</dbReference>
<comment type="caution">
    <text evidence="3">The sequence shown here is derived from an EMBL/GenBank/DDBJ whole genome shotgun (WGS) entry which is preliminary data.</text>
</comment>
<dbReference type="Pfam" id="PF26118">
    <property type="entry name" value="DUF8035"/>
    <property type="match status" value="1"/>
</dbReference>
<evidence type="ECO:0000259" key="2">
    <source>
        <dbReference type="Pfam" id="PF26118"/>
    </source>
</evidence>
<dbReference type="Proteomes" id="UP000664534">
    <property type="component" value="Unassembled WGS sequence"/>
</dbReference>
<evidence type="ECO:0000313" key="4">
    <source>
        <dbReference type="Proteomes" id="UP000664534"/>
    </source>
</evidence>
<feature type="compositionally biased region" description="Basic and acidic residues" evidence="1">
    <location>
        <begin position="491"/>
        <end position="505"/>
    </location>
</feature>
<proteinExistence type="predicted"/>